<organism evidence="3 4">
    <name type="scientific">Candidatus Pullilachnospira stercoravium</name>
    <dbReference type="NCBI Taxonomy" id="2840913"/>
    <lineage>
        <taxon>Bacteria</taxon>
        <taxon>Bacillati</taxon>
        <taxon>Bacillota</taxon>
        <taxon>Clostridia</taxon>
        <taxon>Lachnospirales</taxon>
        <taxon>Lachnospiraceae</taxon>
        <taxon>Lachnospiraceae incertae sedis</taxon>
        <taxon>Candidatus Pullilachnospira</taxon>
    </lineage>
</organism>
<dbReference type="Pfam" id="PF02645">
    <property type="entry name" value="DegV"/>
    <property type="match status" value="1"/>
</dbReference>
<reference evidence="3" key="2">
    <citation type="journal article" date="2021" name="PeerJ">
        <title>Extensive microbial diversity within the chicken gut microbiome revealed by metagenomics and culture.</title>
        <authorList>
            <person name="Gilroy R."/>
            <person name="Ravi A."/>
            <person name="Getino M."/>
            <person name="Pursley I."/>
            <person name="Horton D.L."/>
            <person name="Alikhan N.F."/>
            <person name="Baker D."/>
            <person name="Gharbi K."/>
            <person name="Hall N."/>
            <person name="Watson M."/>
            <person name="Adriaenssens E.M."/>
            <person name="Foster-Nyarko E."/>
            <person name="Jarju S."/>
            <person name="Secka A."/>
            <person name="Antonio M."/>
            <person name="Oren A."/>
            <person name="Chaudhuri R.R."/>
            <person name="La Ragione R."/>
            <person name="Hildebrand F."/>
            <person name="Pallen M.J."/>
        </authorList>
    </citation>
    <scope>NUCLEOTIDE SEQUENCE</scope>
    <source>
        <strain evidence="3">ChiBcec2-4451</strain>
    </source>
</reference>
<name>A0A9D1NVZ1_9FIRM</name>
<dbReference type="PANTHER" id="PTHR33434:SF3">
    <property type="entry name" value="DEGV DOMAIN-CONTAINING PROTEIN YITS"/>
    <property type="match status" value="1"/>
</dbReference>
<dbReference type="Gene3D" id="2.20.28.50">
    <property type="entry name" value="degv family protein"/>
    <property type="match status" value="1"/>
</dbReference>
<dbReference type="PANTHER" id="PTHR33434">
    <property type="entry name" value="DEGV DOMAIN-CONTAINING PROTEIN DR_1986-RELATED"/>
    <property type="match status" value="1"/>
</dbReference>
<dbReference type="AlphaFoldDB" id="A0A9D1NVZ1"/>
<dbReference type="Gene3D" id="3.30.1180.10">
    <property type="match status" value="1"/>
</dbReference>
<evidence type="ECO:0000256" key="1">
    <source>
        <dbReference type="ARBA" id="ARBA00003238"/>
    </source>
</evidence>
<proteinExistence type="predicted"/>
<sequence>MSDYVITTDSNSDVPAAFLAAHPLTIIPQYYAFGDTVYGDELNMPPAEFYETMRKGELPKSMANNPAVIREKFTAILKEGKDILHIAFSSALSGSCSNVQVAANELMEEFPGRKILVFDSLNASLGEGLSVMRAVELKDSGAGMQTVYDTLMEERDHINVSFTVDDLHHLQRGGRVSKTTAVLGSMINIKPVLSITATGELKANGTVRGRKKALSSLVKSMEETLDREHFGREYYAGVVHADCLKDAEYVAGLMENLGIAKKVWINDVSPSIGTHAGPGVVGIMFYGKKVEG</sequence>
<dbReference type="SUPFAM" id="SSF82549">
    <property type="entry name" value="DAK1/DegV-like"/>
    <property type="match status" value="1"/>
</dbReference>
<protein>
    <submittedName>
        <fullName evidence="3">DegV family protein</fullName>
    </submittedName>
</protein>
<dbReference type="GO" id="GO:0008289">
    <property type="term" value="F:lipid binding"/>
    <property type="evidence" value="ECO:0007669"/>
    <property type="project" value="UniProtKB-KW"/>
</dbReference>
<dbReference type="InterPro" id="IPR050270">
    <property type="entry name" value="DegV_domain_contain"/>
</dbReference>
<dbReference type="InterPro" id="IPR043168">
    <property type="entry name" value="DegV_C"/>
</dbReference>
<keyword evidence="2" id="KW-0446">Lipid-binding</keyword>
<dbReference type="EMBL" id="DVON01000223">
    <property type="protein sequence ID" value="HIV13567.1"/>
    <property type="molecule type" value="Genomic_DNA"/>
</dbReference>
<accession>A0A9D1NVZ1</accession>
<evidence type="ECO:0000313" key="4">
    <source>
        <dbReference type="Proteomes" id="UP000886723"/>
    </source>
</evidence>
<gene>
    <name evidence="3" type="ORF">IAA63_10570</name>
</gene>
<dbReference type="InterPro" id="IPR003797">
    <property type="entry name" value="DegV"/>
</dbReference>
<comment type="function">
    <text evidence="1">May bind long-chain fatty acids, such as palmitate, and may play a role in lipid transport or fatty acid metabolism.</text>
</comment>
<evidence type="ECO:0000313" key="3">
    <source>
        <dbReference type="EMBL" id="HIV13567.1"/>
    </source>
</evidence>
<dbReference type="Proteomes" id="UP000886723">
    <property type="component" value="Unassembled WGS sequence"/>
</dbReference>
<evidence type="ECO:0000256" key="2">
    <source>
        <dbReference type="ARBA" id="ARBA00023121"/>
    </source>
</evidence>
<dbReference type="NCBIfam" id="TIGR00762">
    <property type="entry name" value="DegV"/>
    <property type="match status" value="1"/>
</dbReference>
<dbReference type="PROSITE" id="PS51482">
    <property type="entry name" value="DEGV"/>
    <property type="match status" value="1"/>
</dbReference>
<reference evidence="3" key="1">
    <citation type="submission" date="2020-10" db="EMBL/GenBank/DDBJ databases">
        <authorList>
            <person name="Gilroy R."/>
        </authorList>
    </citation>
    <scope>NUCLEOTIDE SEQUENCE</scope>
    <source>
        <strain evidence="3">ChiBcec2-4451</strain>
    </source>
</reference>
<comment type="caution">
    <text evidence="3">The sequence shown here is derived from an EMBL/GenBank/DDBJ whole genome shotgun (WGS) entry which is preliminary data.</text>
</comment>
<dbReference type="Gene3D" id="3.40.50.10440">
    <property type="entry name" value="Dihydroxyacetone kinase, domain 1"/>
    <property type="match status" value="1"/>
</dbReference>